<dbReference type="Proteomes" id="UP001235760">
    <property type="component" value="Unassembled WGS sequence"/>
</dbReference>
<dbReference type="SMART" id="SM00342">
    <property type="entry name" value="HTH_ARAC"/>
    <property type="match status" value="1"/>
</dbReference>
<evidence type="ECO:0000313" key="5">
    <source>
        <dbReference type="EMBL" id="MDP4301956.1"/>
    </source>
</evidence>
<evidence type="ECO:0000256" key="2">
    <source>
        <dbReference type="ARBA" id="ARBA00023163"/>
    </source>
</evidence>
<dbReference type="InterPro" id="IPR002818">
    <property type="entry name" value="DJ-1/PfpI"/>
</dbReference>
<name>A0ABT9G642_LEPDI</name>
<dbReference type="EMBL" id="JAUZEE010000008">
    <property type="protein sequence ID" value="MDP4301956.1"/>
    <property type="molecule type" value="Genomic_DNA"/>
</dbReference>
<comment type="caution">
    <text evidence="5">The sequence shown here is derived from an EMBL/GenBank/DDBJ whole genome shotgun (WGS) entry which is preliminary data.</text>
</comment>
<dbReference type="InterPro" id="IPR018060">
    <property type="entry name" value="HTH_AraC"/>
</dbReference>
<protein>
    <submittedName>
        <fullName evidence="5">Helix-turn-helix domain-containing protein</fullName>
    </submittedName>
</protein>
<dbReference type="SUPFAM" id="SSF52317">
    <property type="entry name" value="Class I glutamine amidotransferase-like"/>
    <property type="match status" value="1"/>
</dbReference>
<evidence type="ECO:0000313" key="6">
    <source>
        <dbReference type="Proteomes" id="UP001235760"/>
    </source>
</evidence>
<evidence type="ECO:0000259" key="4">
    <source>
        <dbReference type="PROSITE" id="PS01124"/>
    </source>
</evidence>
<keyword evidence="2" id="KW-0804">Transcription</keyword>
<dbReference type="PANTHER" id="PTHR43130">
    <property type="entry name" value="ARAC-FAMILY TRANSCRIPTIONAL REGULATOR"/>
    <property type="match status" value="1"/>
</dbReference>
<dbReference type="Pfam" id="PF01965">
    <property type="entry name" value="DJ-1_PfpI"/>
    <property type="match status" value="1"/>
</dbReference>
<dbReference type="InterPro" id="IPR009057">
    <property type="entry name" value="Homeodomain-like_sf"/>
</dbReference>
<evidence type="ECO:0000256" key="1">
    <source>
        <dbReference type="ARBA" id="ARBA00023015"/>
    </source>
</evidence>
<sequence>MTRAPAGLVDVLFVVLPDTLLLDLAGPAEAFRLANQNLARQDRAPLWRLRHVGPLAQTASSVGLMLSGIEPLPERLDGTTWVVLMGRPGEAAEVVRRQRPWLDTRQWLARVVAPALAAAGTPHRLLTVCSGALLAADAGLIGTRAVTTHHELLDDLARMAPAAQVRANRVFVEDGPLLTSAGITAGIDLALHGIAQHGGEALAAAVAQVMVVFHRRAPDDPERSPLLACRSHLHPAVHRVQNAVAEEPARPWTLADLAAAAHVTPRHLARLFLAHAGVTPRDYVEQVRLAWCLEALAAGQPLKQARALAGFSSERQWRRARARARADEGSGTFAGPAPAERTCVDPLS</sequence>
<organism evidence="5 6">
    <name type="scientific">Leptothrix discophora</name>
    <dbReference type="NCBI Taxonomy" id="89"/>
    <lineage>
        <taxon>Bacteria</taxon>
        <taxon>Pseudomonadati</taxon>
        <taxon>Pseudomonadota</taxon>
        <taxon>Betaproteobacteria</taxon>
        <taxon>Burkholderiales</taxon>
        <taxon>Sphaerotilaceae</taxon>
        <taxon>Leptothrix</taxon>
    </lineage>
</organism>
<dbReference type="PANTHER" id="PTHR43130:SF3">
    <property type="entry name" value="HTH-TYPE TRANSCRIPTIONAL REGULATOR RV1931C"/>
    <property type="match status" value="1"/>
</dbReference>
<dbReference type="InterPro" id="IPR029062">
    <property type="entry name" value="Class_I_gatase-like"/>
</dbReference>
<accession>A0ABT9G642</accession>
<reference evidence="5 6" key="1">
    <citation type="submission" date="2023-08" db="EMBL/GenBank/DDBJ databases">
        <authorList>
            <person name="Roldan D.M."/>
            <person name="Menes R.J."/>
        </authorList>
    </citation>
    <scope>NUCLEOTIDE SEQUENCE [LARGE SCALE GENOMIC DNA]</scope>
    <source>
        <strain evidence="5 6">CCM 2812</strain>
    </source>
</reference>
<feature type="domain" description="HTH araC/xylS-type" evidence="4">
    <location>
        <begin position="238"/>
        <end position="320"/>
    </location>
</feature>
<dbReference type="Gene3D" id="1.10.10.60">
    <property type="entry name" value="Homeodomain-like"/>
    <property type="match status" value="1"/>
</dbReference>
<gene>
    <name evidence="5" type="ORF">Q8X39_15040</name>
</gene>
<dbReference type="SUPFAM" id="SSF46689">
    <property type="entry name" value="Homeodomain-like"/>
    <property type="match status" value="1"/>
</dbReference>
<dbReference type="InterPro" id="IPR052158">
    <property type="entry name" value="INH-QAR"/>
</dbReference>
<dbReference type="Gene3D" id="3.40.50.880">
    <property type="match status" value="1"/>
</dbReference>
<keyword evidence="1" id="KW-0805">Transcription regulation</keyword>
<feature type="region of interest" description="Disordered" evidence="3">
    <location>
        <begin position="321"/>
        <end position="348"/>
    </location>
</feature>
<proteinExistence type="predicted"/>
<dbReference type="Pfam" id="PF12833">
    <property type="entry name" value="HTH_18"/>
    <property type="match status" value="1"/>
</dbReference>
<dbReference type="RefSeq" id="WP_305750496.1">
    <property type="nucleotide sequence ID" value="NZ_JAUZEE010000008.1"/>
</dbReference>
<keyword evidence="6" id="KW-1185">Reference proteome</keyword>
<dbReference type="PROSITE" id="PS01124">
    <property type="entry name" value="HTH_ARAC_FAMILY_2"/>
    <property type="match status" value="1"/>
</dbReference>
<evidence type="ECO:0000256" key="3">
    <source>
        <dbReference type="SAM" id="MobiDB-lite"/>
    </source>
</evidence>